<dbReference type="AlphaFoldDB" id="A0A6G6AP58"/>
<name>A0A6G6AP58_KLEPN</name>
<protein>
    <submittedName>
        <fullName evidence="1">Uncharacterized protein</fullName>
    </submittedName>
</protein>
<organism evidence="1">
    <name type="scientific">Klebsiella pneumoniae</name>
    <dbReference type="NCBI Taxonomy" id="573"/>
    <lineage>
        <taxon>Bacteria</taxon>
        <taxon>Pseudomonadati</taxon>
        <taxon>Pseudomonadota</taxon>
        <taxon>Gammaproteobacteria</taxon>
        <taxon>Enterobacterales</taxon>
        <taxon>Enterobacteriaceae</taxon>
        <taxon>Klebsiella/Raoultella group</taxon>
        <taxon>Klebsiella</taxon>
        <taxon>Klebsiella pneumoniae complex</taxon>
    </lineage>
</organism>
<proteinExistence type="predicted"/>
<evidence type="ECO:0000313" key="1">
    <source>
        <dbReference type="EMBL" id="QID23739.1"/>
    </source>
</evidence>
<sequence length="43" mass="5081">MAYAVIYHPEVTNRLNLYFSGIKKSVESYFLKVNQLRVVEMQT</sequence>
<dbReference type="EMBL" id="MN175386">
    <property type="protein sequence ID" value="QID23739.1"/>
    <property type="molecule type" value="Genomic_DNA"/>
</dbReference>
<keyword evidence="1" id="KW-0614">Plasmid</keyword>
<accession>A0A6G6AP58</accession>
<geneLocation type="plasmid" evidence="1">
    <name>pKP-13-14-NDM-9</name>
</geneLocation>
<reference evidence="1" key="1">
    <citation type="submission" date="2019-07" db="EMBL/GenBank/DDBJ databases">
        <authorList>
            <person name="Cheng J."/>
        </authorList>
    </citation>
    <scope>NUCLEOTIDE SEQUENCE</scope>
    <source>
        <strain evidence="1">KP-13-14</strain>
        <plasmid evidence="1">pKP-13-14-NDM-9</plasmid>
    </source>
</reference>